<dbReference type="Gene3D" id="1.10.3470.10">
    <property type="entry name" value="ABC transporter involved in vitamin B12 uptake, BtuC"/>
    <property type="match status" value="1"/>
</dbReference>
<dbReference type="GO" id="GO:0055085">
    <property type="term" value="P:transmembrane transport"/>
    <property type="evidence" value="ECO:0007669"/>
    <property type="project" value="InterPro"/>
</dbReference>
<accession>A0A934KB19</accession>
<evidence type="ECO:0000256" key="5">
    <source>
        <dbReference type="ARBA" id="ARBA00023136"/>
    </source>
</evidence>
<dbReference type="InterPro" id="IPR037294">
    <property type="entry name" value="ABC_BtuC-like"/>
</dbReference>
<name>A0A934KB19_9BACT</name>
<dbReference type="GO" id="GO:0071281">
    <property type="term" value="P:cellular response to iron ion"/>
    <property type="evidence" value="ECO:0007669"/>
    <property type="project" value="UniProtKB-ARBA"/>
</dbReference>
<reference evidence="8 9" key="1">
    <citation type="submission" date="2020-10" db="EMBL/GenBank/DDBJ databases">
        <title>Ca. Dormibacterota MAGs.</title>
        <authorList>
            <person name="Montgomery K."/>
        </authorList>
    </citation>
    <scope>NUCLEOTIDE SEQUENCE [LARGE SCALE GENOMIC DNA]</scope>
    <source>
        <strain evidence="8">SC8811_S16_3</strain>
    </source>
</reference>
<evidence type="ECO:0000256" key="1">
    <source>
        <dbReference type="ARBA" id="ARBA00004141"/>
    </source>
</evidence>
<keyword evidence="3 6" id="KW-0812">Transmembrane</keyword>
<dbReference type="EMBL" id="JAEKNQ010000044">
    <property type="protein sequence ID" value="MBJ7603882.1"/>
    <property type="molecule type" value="Genomic_DNA"/>
</dbReference>
<dbReference type="AlphaFoldDB" id="A0A934KB19"/>
<dbReference type="CDD" id="cd06550">
    <property type="entry name" value="TM_ABC_iron-siderophores_like"/>
    <property type="match status" value="1"/>
</dbReference>
<protein>
    <submittedName>
        <fullName evidence="8">Metal ABC transporter permease</fullName>
    </submittedName>
</protein>
<evidence type="ECO:0000256" key="7">
    <source>
        <dbReference type="SAM" id="Phobius"/>
    </source>
</evidence>
<evidence type="ECO:0000256" key="4">
    <source>
        <dbReference type="ARBA" id="ARBA00022989"/>
    </source>
</evidence>
<dbReference type="GO" id="GO:0043190">
    <property type="term" value="C:ATP-binding cassette (ABC) transporter complex"/>
    <property type="evidence" value="ECO:0007669"/>
    <property type="project" value="InterPro"/>
</dbReference>
<dbReference type="Pfam" id="PF00950">
    <property type="entry name" value="ABC-3"/>
    <property type="match status" value="1"/>
</dbReference>
<keyword evidence="5 7" id="KW-0472">Membrane</keyword>
<evidence type="ECO:0000256" key="2">
    <source>
        <dbReference type="ARBA" id="ARBA00008034"/>
    </source>
</evidence>
<feature type="transmembrane region" description="Helical" evidence="7">
    <location>
        <begin position="202"/>
        <end position="219"/>
    </location>
</feature>
<evidence type="ECO:0000313" key="8">
    <source>
        <dbReference type="EMBL" id="MBJ7603882.1"/>
    </source>
</evidence>
<proteinExistence type="inferred from homology"/>
<comment type="caution">
    <text evidence="8">The sequence shown here is derived from an EMBL/GenBank/DDBJ whole genome shotgun (WGS) entry which is preliminary data.</text>
</comment>
<feature type="transmembrane region" description="Helical" evidence="7">
    <location>
        <begin position="139"/>
        <end position="157"/>
    </location>
</feature>
<dbReference type="Proteomes" id="UP000620075">
    <property type="component" value="Unassembled WGS sequence"/>
</dbReference>
<comment type="similarity">
    <text evidence="2 6">Belongs to the ABC-3 integral membrane protein family.</text>
</comment>
<feature type="transmembrane region" description="Helical" evidence="7">
    <location>
        <begin position="226"/>
        <end position="246"/>
    </location>
</feature>
<gene>
    <name evidence="8" type="ORF">JF888_11915</name>
</gene>
<dbReference type="SUPFAM" id="SSF81345">
    <property type="entry name" value="ABC transporter involved in vitamin B12 uptake, BtuC"/>
    <property type="match status" value="1"/>
</dbReference>
<evidence type="ECO:0000256" key="6">
    <source>
        <dbReference type="RuleBase" id="RU003943"/>
    </source>
</evidence>
<evidence type="ECO:0000313" key="9">
    <source>
        <dbReference type="Proteomes" id="UP000620075"/>
    </source>
</evidence>
<evidence type="ECO:0000256" key="3">
    <source>
        <dbReference type="ARBA" id="ARBA00022692"/>
    </source>
</evidence>
<feature type="transmembrane region" description="Helical" evidence="7">
    <location>
        <begin position="98"/>
        <end position="119"/>
    </location>
</feature>
<organism evidence="8 9">
    <name type="scientific">Candidatus Dormiibacter inghamiae</name>
    <dbReference type="NCBI Taxonomy" id="3127013"/>
    <lineage>
        <taxon>Bacteria</taxon>
        <taxon>Bacillati</taxon>
        <taxon>Candidatus Dormiibacterota</taxon>
        <taxon>Candidatus Dormibacteria</taxon>
        <taxon>Candidatus Dormibacterales</taxon>
        <taxon>Candidatus Dormibacteraceae</taxon>
        <taxon>Candidatus Dormiibacter</taxon>
    </lineage>
</organism>
<dbReference type="RefSeq" id="WP_338180615.1">
    <property type="nucleotide sequence ID" value="NZ_JAEKNQ010000044.1"/>
</dbReference>
<dbReference type="GO" id="GO:0010043">
    <property type="term" value="P:response to zinc ion"/>
    <property type="evidence" value="ECO:0007669"/>
    <property type="project" value="TreeGrafter"/>
</dbReference>
<feature type="transmembrane region" description="Helical" evidence="7">
    <location>
        <begin position="58"/>
        <end position="86"/>
    </location>
</feature>
<keyword evidence="6" id="KW-0813">Transport</keyword>
<keyword evidence="4 7" id="KW-1133">Transmembrane helix</keyword>
<dbReference type="PANTHER" id="PTHR30477:SF13">
    <property type="entry name" value="IRON TRANSPORT SYSTEM MEMBRANE PROTEIN HI_0360-RELATED"/>
    <property type="match status" value="1"/>
</dbReference>
<sequence length="296" mass="31374">MTLQWLTDPFLLEVQRRALVEVLLSGGLGGALGCYVIFRRLGFMTDALSHAVLPGVVIAFLLTGAAGILYGALAAGAVAAVSIGFITRDQRIQEDAAIGVVLTGAFALGIVLISTVHSYATALEDFLFGNVLLVSPEDLWLTLGLSAVVAAVLLIFHRRFVLRAFDPGLAEAMGLRGLLLDLLLLLLLAATVVVSLRAIGNILVVAFLITPAATARLLTVRVPRMLLLSACLGAFSGAAGLVIAYYLNVSSGSLIVCLSTLLFLVVLICEPRRGALARRLRPTRPAKEDQPRFHHG</sequence>
<feature type="transmembrane region" description="Helical" evidence="7">
    <location>
        <begin position="18"/>
        <end position="38"/>
    </location>
</feature>
<dbReference type="PANTHER" id="PTHR30477">
    <property type="entry name" value="ABC-TRANSPORTER METAL-BINDING PROTEIN"/>
    <property type="match status" value="1"/>
</dbReference>
<feature type="transmembrane region" description="Helical" evidence="7">
    <location>
        <begin position="178"/>
        <end position="196"/>
    </location>
</feature>
<comment type="subcellular location">
    <subcellularLocation>
        <location evidence="6">Cell membrane</location>
        <topology evidence="6">Multi-pass membrane protein</topology>
    </subcellularLocation>
    <subcellularLocation>
        <location evidence="1">Membrane</location>
        <topology evidence="1">Multi-pass membrane protein</topology>
    </subcellularLocation>
</comment>
<dbReference type="FunFam" id="1.10.3470.10:FF:000003">
    <property type="entry name" value="Iron ABC transporter permease SitD"/>
    <property type="match status" value="1"/>
</dbReference>
<dbReference type="InterPro" id="IPR001626">
    <property type="entry name" value="ABC_TroCD"/>
</dbReference>
<feature type="transmembrane region" description="Helical" evidence="7">
    <location>
        <begin position="252"/>
        <end position="269"/>
    </location>
</feature>